<dbReference type="PANTHER" id="PTHR10907:SF47">
    <property type="entry name" value="REGUCALCIN"/>
    <property type="match status" value="1"/>
</dbReference>
<dbReference type="SUPFAM" id="SSF63829">
    <property type="entry name" value="Calcium-dependent phosphotriesterase"/>
    <property type="match status" value="1"/>
</dbReference>
<dbReference type="Pfam" id="PF08450">
    <property type="entry name" value="SGL"/>
    <property type="match status" value="1"/>
</dbReference>
<sequence>MDALCVVDSRTICGEGPVWDHRSGLLWWVDIAGELFNSFDPVTKITSNFNAPCLVSGLCLAPGGFLVASAQGIAHLNPVTKSFKPLHAPEPMQKENRLNDMVVDKYGRLWAGTMSKGAKAPQGALYCYDASGCHVIANGFTVANGSDFSPDNRTFYIIDSKPRHIRTYDVSDAGEISNQRIFYTFDENDGLPDGLCIDSVGTLWIAMCGKGAVLGLSPDGKIIARIELAVPKVTSCAFGGADLKTLYMTTGTFGLDDRQLTKAPNSGGLFAVQMASPGRKQIEALWPSIESKIT</sequence>
<comment type="similarity">
    <text evidence="1">Belongs to the SMP-30/CGR1 family.</text>
</comment>
<dbReference type="Gene3D" id="2.120.10.30">
    <property type="entry name" value="TolB, C-terminal domain"/>
    <property type="match status" value="1"/>
</dbReference>
<dbReference type="InterPro" id="IPR011042">
    <property type="entry name" value="6-blade_b-propeller_TolB-like"/>
</dbReference>
<comment type="caution">
    <text evidence="3">The sequence shown here is derived from an EMBL/GenBank/DDBJ whole genome shotgun (WGS) entry which is preliminary data.</text>
</comment>
<dbReference type="RefSeq" id="WP_342849294.1">
    <property type="nucleotide sequence ID" value="NZ_JBBMQO010000011.1"/>
</dbReference>
<dbReference type="InterPro" id="IPR005511">
    <property type="entry name" value="SMP-30"/>
</dbReference>
<proteinExistence type="inferred from homology"/>
<dbReference type="PANTHER" id="PTHR10907">
    <property type="entry name" value="REGUCALCIN"/>
    <property type="match status" value="1"/>
</dbReference>
<gene>
    <name evidence="3" type="ORF">WNY59_16065</name>
</gene>
<evidence type="ECO:0000313" key="3">
    <source>
        <dbReference type="EMBL" id="MEM5503104.1"/>
    </source>
</evidence>
<protein>
    <submittedName>
        <fullName evidence="3">SMP-30/gluconolactonase/LRE family protein</fullName>
        <ecNumber evidence="3">3.1.1.99</ecNumber>
    </submittedName>
</protein>
<dbReference type="EMBL" id="JBBMQO010000011">
    <property type="protein sequence ID" value="MEM5503104.1"/>
    <property type="molecule type" value="Genomic_DNA"/>
</dbReference>
<dbReference type="Proteomes" id="UP001477870">
    <property type="component" value="Unassembled WGS sequence"/>
</dbReference>
<dbReference type="EC" id="3.1.1.99" evidence="3"/>
<evidence type="ECO:0000259" key="2">
    <source>
        <dbReference type="Pfam" id="PF08450"/>
    </source>
</evidence>
<reference evidence="3 4" key="1">
    <citation type="submission" date="2024-03" db="EMBL/GenBank/DDBJ databases">
        <title>Community enrichment and isolation of bacterial strains for fucoidan degradation.</title>
        <authorList>
            <person name="Sichert A."/>
        </authorList>
    </citation>
    <scope>NUCLEOTIDE SEQUENCE [LARGE SCALE GENOMIC DNA]</scope>
    <source>
        <strain evidence="3 4">AS62</strain>
    </source>
</reference>
<organism evidence="3 4">
    <name type="scientific">Ahrensia kielensis</name>
    <dbReference type="NCBI Taxonomy" id="76980"/>
    <lineage>
        <taxon>Bacteria</taxon>
        <taxon>Pseudomonadati</taxon>
        <taxon>Pseudomonadota</taxon>
        <taxon>Alphaproteobacteria</taxon>
        <taxon>Hyphomicrobiales</taxon>
        <taxon>Ahrensiaceae</taxon>
        <taxon>Ahrensia</taxon>
    </lineage>
</organism>
<accession>A0ABU9TAF4</accession>
<dbReference type="PRINTS" id="PR01790">
    <property type="entry name" value="SMP30FAMILY"/>
</dbReference>
<keyword evidence="3" id="KW-0378">Hydrolase</keyword>
<name>A0ABU9TAF4_9HYPH</name>
<evidence type="ECO:0000313" key="4">
    <source>
        <dbReference type="Proteomes" id="UP001477870"/>
    </source>
</evidence>
<keyword evidence="4" id="KW-1185">Reference proteome</keyword>
<dbReference type="GO" id="GO:0016787">
    <property type="term" value="F:hydrolase activity"/>
    <property type="evidence" value="ECO:0007669"/>
    <property type="project" value="UniProtKB-KW"/>
</dbReference>
<evidence type="ECO:0000256" key="1">
    <source>
        <dbReference type="ARBA" id="ARBA00008853"/>
    </source>
</evidence>
<feature type="domain" description="SMP-30/Gluconolactonase/LRE-like region" evidence="2">
    <location>
        <begin position="13"/>
        <end position="251"/>
    </location>
</feature>
<dbReference type="InterPro" id="IPR013658">
    <property type="entry name" value="SGL"/>
</dbReference>